<evidence type="ECO:0000313" key="1">
    <source>
        <dbReference type="EMBL" id="AYK27921.1"/>
    </source>
</evidence>
<gene>
    <name evidence="1" type="ORF">D0Y80_l00065</name>
</gene>
<keyword evidence="1" id="KW-0614">Plasmid</keyword>
<geneLocation type="plasmid" evidence="1">
    <name>pPH1-1</name>
</geneLocation>
<dbReference type="EMBL" id="MH785236">
    <property type="protein sequence ID" value="AYK27921.1"/>
    <property type="molecule type" value="Genomic_DNA"/>
</dbReference>
<accession>A0A499S223</accession>
<organism evidence="1">
    <name type="scientific">Staphylococcus aureus</name>
    <dbReference type="NCBI Taxonomy" id="1280"/>
    <lineage>
        <taxon>Bacteria</taxon>
        <taxon>Bacillati</taxon>
        <taxon>Bacillota</taxon>
        <taxon>Bacilli</taxon>
        <taxon>Bacillales</taxon>
        <taxon>Staphylococcaceae</taxon>
        <taxon>Staphylococcus</taxon>
    </lineage>
</organism>
<dbReference type="NCBIfam" id="TIGR04267">
    <property type="entry name" value="mod_HExxH"/>
    <property type="match status" value="1"/>
</dbReference>
<name>A0A499S223_STAAU</name>
<protein>
    <recommendedName>
        <fullName evidence="2">HEXXH motif domain-containing protein</fullName>
    </recommendedName>
</protein>
<dbReference type="InterPro" id="IPR026337">
    <property type="entry name" value="AKG_HExxH"/>
</dbReference>
<proteinExistence type="predicted"/>
<evidence type="ECO:0008006" key="2">
    <source>
        <dbReference type="Google" id="ProtNLM"/>
    </source>
</evidence>
<sequence>MTKSNNYFYVGGNCIFYDFPLINNKGGGLLMQVASSNVSNLQYLNATNIISNMESLITFYKNKTQNPKLTGDLKEDFFVALNSLQYAQIPNEKGKIKIQFQNEELCNRLIQMGAIPEEATKENNHIYTQTKQEEITDNINKALELLRILHPELNRLIKELIGTILCFDVKGFGGGSASGVIGLIWFSPPSNWSIVDYAEALYHEFIHNSIFLEDMINGVLPKQEVCETEEALTTSAILKRKRPLDRAYHSAGVSIGLIHFYHMMNDNKKADSFLDSLKVTLSELETKKYLLRNRGVQNLDGMLNFVEVLDYNSISKALNTAKM</sequence>
<reference evidence="1" key="1">
    <citation type="journal article" date="2019" name="Front. Microbiol.">
        <title>Prevalence of Antibiotic and Heavy Metal Resistance Determinants and Virulence-Related Genetic Elements in Plasmids of Staphylococcus aureus.</title>
        <authorList>
            <person name="Bukowski M."/>
            <person name="Piwowarczyk R."/>
            <person name="Madry A."/>
            <person name="Zagorski-Przybylo R."/>
            <person name="Hydzik M."/>
            <person name="Wladyka B."/>
        </authorList>
    </citation>
    <scope>NUCLEOTIDE SEQUENCE</scope>
    <source>
        <strain evidence="1">Ph1</strain>
        <plasmid evidence="1">pPH1-1</plasmid>
    </source>
</reference>
<dbReference type="AlphaFoldDB" id="A0A499S223"/>